<gene>
    <name evidence="1" type="ORF">KSP39_PZI004748</name>
</gene>
<sequence>MQAPRECHLQSTLRILEYVKVAPGKGLIFQKNGHLRVKAYSDASYADDKGDHKSTSSFCTFVGGNLVSWKSKKQYVVSRCSAEAEYRSMTSTTCELKWLRALMMDLGEVYNYPLPMFCDNKAAIYISKNPVFHERTKHIEVDCHFIREEILRNKFALPSSLLIKSWLTSSPSQYPPCFFIFATSWA</sequence>
<protein>
    <recommendedName>
        <fullName evidence="3">Copia protein</fullName>
    </recommendedName>
</protein>
<dbReference type="PANTHER" id="PTHR11439:SF463">
    <property type="entry name" value="REVERSE TRANSCRIPTASE TY1_COPIA-TYPE DOMAIN-CONTAINING PROTEIN"/>
    <property type="match status" value="1"/>
</dbReference>
<evidence type="ECO:0000313" key="1">
    <source>
        <dbReference type="EMBL" id="KAK8951401.1"/>
    </source>
</evidence>
<dbReference type="EMBL" id="JBBWWQ010000003">
    <property type="protein sequence ID" value="KAK8951401.1"/>
    <property type="molecule type" value="Genomic_DNA"/>
</dbReference>
<evidence type="ECO:0000313" key="2">
    <source>
        <dbReference type="Proteomes" id="UP001418222"/>
    </source>
</evidence>
<name>A0AAP0GCM1_9ASPA</name>
<dbReference type="AlphaFoldDB" id="A0AAP0GCM1"/>
<keyword evidence="2" id="KW-1185">Reference proteome</keyword>
<evidence type="ECO:0008006" key="3">
    <source>
        <dbReference type="Google" id="ProtNLM"/>
    </source>
</evidence>
<organism evidence="1 2">
    <name type="scientific">Platanthera zijinensis</name>
    <dbReference type="NCBI Taxonomy" id="2320716"/>
    <lineage>
        <taxon>Eukaryota</taxon>
        <taxon>Viridiplantae</taxon>
        <taxon>Streptophyta</taxon>
        <taxon>Embryophyta</taxon>
        <taxon>Tracheophyta</taxon>
        <taxon>Spermatophyta</taxon>
        <taxon>Magnoliopsida</taxon>
        <taxon>Liliopsida</taxon>
        <taxon>Asparagales</taxon>
        <taxon>Orchidaceae</taxon>
        <taxon>Orchidoideae</taxon>
        <taxon>Orchideae</taxon>
        <taxon>Orchidinae</taxon>
        <taxon>Platanthera</taxon>
    </lineage>
</organism>
<dbReference type="Proteomes" id="UP001418222">
    <property type="component" value="Unassembled WGS sequence"/>
</dbReference>
<dbReference type="InterPro" id="IPR043502">
    <property type="entry name" value="DNA/RNA_pol_sf"/>
</dbReference>
<reference evidence="1 2" key="1">
    <citation type="journal article" date="2022" name="Nat. Plants">
        <title>Genomes of leafy and leafless Platanthera orchids illuminate the evolution of mycoheterotrophy.</title>
        <authorList>
            <person name="Li M.H."/>
            <person name="Liu K.W."/>
            <person name="Li Z."/>
            <person name="Lu H.C."/>
            <person name="Ye Q.L."/>
            <person name="Zhang D."/>
            <person name="Wang J.Y."/>
            <person name="Li Y.F."/>
            <person name="Zhong Z.M."/>
            <person name="Liu X."/>
            <person name="Yu X."/>
            <person name="Liu D.K."/>
            <person name="Tu X.D."/>
            <person name="Liu B."/>
            <person name="Hao Y."/>
            <person name="Liao X.Y."/>
            <person name="Jiang Y.T."/>
            <person name="Sun W.H."/>
            <person name="Chen J."/>
            <person name="Chen Y.Q."/>
            <person name="Ai Y."/>
            <person name="Zhai J.W."/>
            <person name="Wu S.S."/>
            <person name="Zhou Z."/>
            <person name="Hsiao Y.Y."/>
            <person name="Wu W.L."/>
            <person name="Chen Y.Y."/>
            <person name="Lin Y.F."/>
            <person name="Hsu J.L."/>
            <person name="Li C.Y."/>
            <person name="Wang Z.W."/>
            <person name="Zhao X."/>
            <person name="Zhong W.Y."/>
            <person name="Ma X.K."/>
            <person name="Ma L."/>
            <person name="Huang J."/>
            <person name="Chen G.Z."/>
            <person name="Huang M.Z."/>
            <person name="Huang L."/>
            <person name="Peng D.H."/>
            <person name="Luo Y.B."/>
            <person name="Zou S.Q."/>
            <person name="Chen S.P."/>
            <person name="Lan S."/>
            <person name="Tsai W.C."/>
            <person name="Van de Peer Y."/>
            <person name="Liu Z.J."/>
        </authorList>
    </citation>
    <scope>NUCLEOTIDE SEQUENCE [LARGE SCALE GENOMIC DNA]</scope>
    <source>
        <strain evidence="1">Lor287</strain>
    </source>
</reference>
<dbReference type="SUPFAM" id="SSF56672">
    <property type="entry name" value="DNA/RNA polymerases"/>
    <property type="match status" value="1"/>
</dbReference>
<accession>A0AAP0GCM1</accession>
<dbReference type="PANTHER" id="PTHR11439">
    <property type="entry name" value="GAG-POL-RELATED RETROTRANSPOSON"/>
    <property type="match status" value="1"/>
</dbReference>
<proteinExistence type="predicted"/>
<comment type="caution">
    <text evidence="1">The sequence shown here is derived from an EMBL/GenBank/DDBJ whole genome shotgun (WGS) entry which is preliminary data.</text>
</comment>
<dbReference type="CDD" id="cd09272">
    <property type="entry name" value="RNase_HI_RT_Ty1"/>
    <property type="match status" value="1"/>
</dbReference>